<name>A0A2P6R3L3_ROSCH</name>
<keyword evidence="16" id="KW-1185">Reference proteome</keyword>
<dbReference type="Gramene" id="PRQ40959">
    <property type="protein sequence ID" value="PRQ40959"/>
    <property type="gene ID" value="RchiOBHm_Chr4g0441801"/>
</dbReference>
<dbReference type="InterPro" id="IPR005844">
    <property type="entry name" value="A-D-PHexomutase_a/b/a-I"/>
</dbReference>
<dbReference type="AlphaFoldDB" id="A0A2P6R3L3"/>
<feature type="domain" description="Alpha-D-phosphohexomutase alpha/beta/alpha" evidence="12">
    <location>
        <begin position="71"/>
        <end position="217"/>
    </location>
</feature>
<reference evidence="15 16" key="1">
    <citation type="journal article" date="2018" name="Nat. Genet.">
        <title>The Rosa genome provides new insights in the design of modern roses.</title>
        <authorList>
            <person name="Bendahmane M."/>
        </authorList>
    </citation>
    <scope>NUCLEOTIDE SEQUENCE [LARGE SCALE GENOMIC DNA]</scope>
    <source>
        <strain evidence="16">cv. Old Blush</strain>
    </source>
</reference>
<dbReference type="GO" id="GO:0004615">
    <property type="term" value="F:phosphomannomutase activity"/>
    <property type="evidence" value="ECO:0007669"/>
    <property type="project" value="TreeGrafter"/>
</dbReference>
<keyword evidence="15" id="KW-0808">Transferase</keyword>
<keyword evidence="6" id="KW-0313">Glucose metabolism</keyword>
<accession>A0A2P6R3L3</accession>
<evidence type="ECO:0000256" key="2">
    <source>
        <dbReference type="ARBA" id="ARBA00001946"/>
    </source>
</evidence>
<organism evidence="15 16">
    <name type="scientific">Rosa chinensis</name>
    <name type="common">China rose</name>
    <dbReference type="NCBI Taxonomy" id="74649"/>
    <lineage>
        <taxon>Eukaryota</taxon>
        <taxon>Viridiplantae</taxon>
        <taxon>Streptophyta</taxon>
        <taxon>Embryophyta</taxon>
        <taxon>Tracheophyta</taxon>
        <taxon>Spermatophyta</taxon>
        <taxon>Magnoliopsida</taxon>
        <taxon>eudicotyledons</taxon>
        <taxon>Gunneridae</taxon>
        <taxon>Pentapetalae</taxon>
        <taxon>rosids</taxon>
        <taxon>fabids</taxon>
        <taxon>Rosales</taxon>
        <taxon>Rosaceae</taxon>
        <taxon>Rosoideae</taxon>
        <taxon>Rosoideae incertae sedis</taxon>
        <taxon>Rosa</taxon>
    </lineage>
</organism>
<dbReference type="GO" id="GO:0006006">
    <property type="term" value="P:glucose metabolic process"/>
    <property type="evidence" value="ECO:0007669"/>
    <property type="project" value="UniProtKB-KW"/>
</dbReference>
<evidence type="ECO:0000259" key="14">
    <source>
        <dbReference type="Pfam" id="PF02880"/>
    </source>
</evidence>
<dbReference type="PANTHER" id="PTHR42946">
    <property type="entry name" value="PHOSPHOHEXOSE MUTASE"/>
    <property type="match status" value="1"/>
</dbReference>
<dbReference type="InterPro" id="IPR005841">
    <property type="entry name" value="Alpha-D-phosphohexomutase_SF"/>
</dbReference>
<comment type="catalytic activity">
    <reaction evidence="9">
        <text>alpha-D-glucose 1,6-bisphosphate + L-seryl-[protein] = O-phospho-L-seryl-[protein] + alpha-D-glucose 6-phosphate</text>
        <dbReference type="Rhea" id="RHEA:68752"/>
        <dbReference type="Rhea" id="RHEA-COMP:9863"/>
        <dbReference type="Rhea" id="RHEA-COMP:11604"/>
        <dbReference type="ChEBI" id="CHEBI:29999"/>
        <dbReference type="ChEBI" id="CHEBI:58225"/>
        <dbReference type="ChEBI" id="CHEBI:58392"/>
        <dbReference type="ChEBI" id="CHEBI:83421"/>
    </reaction>
</comment>
<feature type="region of interest" description="Disordered" evidence="11">
    <location>
        <begin position="1"/>
        <end position="23"/>
    </location>
</feature>
<evidence type="ECO:0000256" key="1">
    <source>
        <dbReference type="ARBA" id="ARBA00000443"/>
    </source>
</evidence>
<comment type="similarity">
    <text evidence="3">Belongs to the phosphohexose mutase family.</text>
</comment>
<comment type="cofactor">
    <cofactor evidence="2">
        <name>Mg(2+)</name>
        <dbReference type="ChEBI" id="CHEBI:18420"/>
    </cofactor>
</comment>
<comment type="caution">
    <text evidence="15">The sequence shown here is derived from an EMBL/GenBank/DDBJ whole genome shotgun (WGS) entry which is preliminary data.</text>
</comment>
<feature type="domain" description="Alpha-D-phosphohexomutase alpha/beta/alpha" evidence="14">
    <location>
        <begin position="355"/>
        <end position="454"/>
    </location>
</feature>
<dbReference type="PRINTS" id="PR00509">
    <property type="entry name" value="PGMPMM"/>
</dbReference>
<feature type="compositionally biased region" description="Low complexity" evidence="11">
    <location>
        <begin position="1"/>
        <end position="14"/>
    </location>
</feature>
<dbReference type="CDD" id="cd03089">
    <property type="entry name" value="PMM_PGM"/>
    <property type="match status" value="1"/>
</dbReference>
<dbReference type="PANTHER" id="PTHR42946:SF2">
    <property type="entry name" value="PHOSPHOGLUCOMUTASE (ALPHA-D-GLUCOSE-1,6-BISPHOSPHATE-DEPENDENT)"/>
    <property type="match status" value="1"/>
</dbReference>
<dbReference type="InterPro" id="IPR005846">
    <property type="entry name" value="A-D-PHexomutase_a/b/a-III"/>
</dbReference>
<evidence type="ECO:0000256" key="10">
    <source>
        <dbReference type="ARBA" id="ARBA00049409"/>
    </source>
</evidence>
<dbReference type="GO" id="GO:0016740">
    <property type="term" value="F:transferase activity"/>
    <property type="evidence" value="ECO:0007669"/>
    <property type="project" value="UniProtKB-KW"/>
</dbReference>
<dbReference type="InterPro" id="IPR050060">
    <property type="entry name" value="Phosphoglucosamine_mutase"/>
</dbReference>
<dbReference type="Proteomes" id="UP000238479">
    <property type="component" value="Chromosome 4"/>
</dbReference>
<evidence type="ECO:0000256" key="7">
    <source>
        <dbReference type="ARBA" id="ARBA00022553"/>
    </source>
</evidence>
<evidence type="ECO:0000259" key="13">
    <source>
        <dbReference type="Pfam" id="PF02879"/>
    </source>
</evidence>
<dbReference type="EC" id="5.4.2.2" evidence="5"/>
<evidence type="ECO:0000256" key="5">
    <source>
        <dbReference type="ARBA" id="ARBA00012728"/>
    </source>
</evidence>
<gene>
    <name evidence="15" type="ORF">RchiOBHm_Chr4g0441801</name>
</gene>
<protein>
    <recommendedName>
        <fullName evidence="5">phosphoglucomutase (alpha-D-glucose-1,6-bisphosphate-dependent)</fullName>
        <ecNumber evidence="5">5.4.2.2</ecNumber>
    </recommendedName>
</protein>
<dbReference type="OrthoDB" id="1743979at2759"/>
<comment type="subunit">
    <text evidence="4">Monomer.</text>
</comment>
<dbReference type="FunFam" id="3.40.120.10:FF:000010">
    <property type="entry name" value="phosphomannomutase/phosphoglucomutase isoform X1"/>
    <property type="match status" value="1"/>
</dbReference>
<evidence type="ECO:0000256" key="8">
    <source>
        <dbReference type="ARBA" id="ARBA00023277"/>
    </source>
</evidence>
<comment type="catalytic activity">
    <reaction evidence="10">
        <text>O-phospho-L-seryl-[protein] + alpha-D-glucose 1-phosphate = alpha-D-glucose 1,6-bisphosphate + L-seryl-[protein]</text>
        <dbReference type="Rhea" id="RHEA:68748"/>
        <dbReference type="Rhea" id="RHEA-COMP:9863"/>
        <dbReference type="Rhea" id="RHEA-COMP:11604"/>
        <dbReference type="ChEBI" id="CHEBI:29999"/>
        <dbReference type="ChEBI" id="CHEBI:58392"/>
        <dbReference type="ChEBI" id="CHEBI:58601"/>
        <dbReference type="ChEBI" id="CHEBI:83421"/>
    </reaction>
</comment>
<proteinExistence type="inferred from homology"/>
<dbReference type="Pfam" id="PF02880">
    <property type="entry name" value="PGM_PMM_III"/>
    <property type="match status" value="1"/>
</dbReference>
<feature type="domain" description="Alpha-D-phosphohexomutase alpha/beta/alpha" evidence="13">
    <location>
        <begin position="243"/>
        <end position="351"/>
    </location>
</feature>
<dbReference type="SUPFAM" id="SSF53738">
    <property type="entry name" value="Phosphoglucomutase, first 3 domains"/>
    <property type="match status" value="3"/>
</dbReference>
<keyword evidence="8" id="KW-0119">Carbohydrate metabolism</keyword>
<evidence type="ECO:0000259" key="12">
    <source>
        <dbReference type="Pfam" id="PF02878"/>
    </source>
</evidence>
<evidence type="ECO:0000313" key="16">
    <source>
        <dbReference type="Proteomes" id="UP000238479"/>
    </source>
</evidence>
<sequence length="620" mass="68182">MASTSTSSISLQTSAQKPSFPSNSATTTFHTNLTFPYNPLPFTKFLCVRSSSTSKYYNEVVVDEEMDRIRRLQNGSDIRGVALEGEKGRSVDLTPPAVEAIAESFGEWVINGLEKERGQPVENVKVSLGRDPRISGASLSVAVFSGLARAGCLVFDMGLATTPACFMSTILPPFSYDASIMMTASHLPYTRNGLKFFTKRGGLTSPEVEEICDRAARKYANRLAKVSSVLRVPPSRVDFMSSYSEHLRNIIKERVNHPLYYDTPLKGFQIVVNAGNGSGGFFTWDVLDKLGADTFGSLHLKPDGMFPNHIPNPEDKVAMALTRAAVLENSADLGIVFDTDVDRSGVVDNKGNPINGDKLIALISAIVLKEHPGTTIVTDARTSMALTRFITNRGGHHCLYRVGYRNVIDKGVQLNKDGIETHLMMETSGHGALKENFFLDDGAYMVVKIIIEMVRMKLAGSDEGIGSIINDLEEPKDSVELRMNVVSDPRYAKEKAIEAIETFRQYVEEGRIEGWELDTCGDCWVSEGCLADINETSAAAVDAHMYRAKVSDEVHGQHGWVHIRQSIHNPNIAVNMQSSVLGCCQMMTIVLRDKFLIASEMDRILDITEIDKYAKSGIVG</sequence>
<evidence type="ECO:0000313" key="15">
    <source>
        <dbReference type="EMBL" id="PRQ40959.1"/>
    </source>
</evidence>
<evidence type="ECO:0000256" key="4">
    <source>
        <dbReference type="ARBA" id="ARBA00011245"/>
    </source>
</evidence>
<comment type="catalytic activity">
    <reaction evidence="1">
        <text>alpha-D-glucose 1-phosphate = alpha-D-glucose 6-phosphate</text>
        <dbReference type="Rhea" id="RHEA:23536"/>
        <dbReference type="ChEBI" id="CHEBI:58225"/>
        <dbReference type="ChEBI" id="CHEBI:58601"/>
        <dbReference type="EC" id="5.4.2.2"/>
    </reaction>
</comment>
<evidence type="ECO:0000256" key="3">
    <source>
        <dbReference type="ARBA" id="ARBA00010231"/>
    </source>
</evidence>
<evidence type="ECO:0000256" key="6">
    <source>
        <dbReference type="ARBA" id="ARBA00022526"/>
    </source>
</evidence>
<evidence type="ECO:0000256" key="11">
    <source>
        <dbReference type="SAM" id="MobiDB-lite"/>
    </source>
</evidence>
<keyword evidence="7" id="KW-0597">Phosphoprotein</keyword>
<dbReference type="InterPro" id="IPR016055">
    <property type="entry name" value="A-D-PHexomutase_a/b/a-I/II/III"/>
</dbReference>
<dbReference type="Pfam" id="PF02879">
    <property type="entry name" value="PGM_PMM_II"/>
    <property type="match status" value="1"/>
</dbReference>
<dbReference type="STRING" id="74649.A0A2P6R3L3"/>
<dbReference type="GO" id="GO:0009570">
    <property type="term" value="C:chloroplast stroma"/>
    <property type="evidence" value="ECO:0007669"/>
    <property type="project" value="TreeGrafter"/>
</dbReference>
<dbReference type="EMBL" id="PDCK01000042">
    <property type="protein sequence ID" value="PRQ40959.1"/>
    <property type="molecule type" value="Genomic_DNA"/>
</dbReference>
<evidence type="ECO:0000256" key="9">
    <source>
        <dbReference type="ARBA" id="ARBA00049318"/>
    </source>
</evidence>
<keyword evidence="15" id="KW-0413">Isomerase</keyword>
<dbReference type="Pfam" id="PF02878">
    <property type="entry name" value="PGM_PMM_I"/>
    <property type="match status" value="1"/>
</dbReference>
<dbReference type="OMA" id="GQHGWVH"/>
<dbReference type="GO" id="GO:0004614">
    <property type="term" value="F:phosphoglucomutase activity"/>
    <property type="evidence" value="ECO:0007669"/>
    <property type="project" value="UniProtKB-EC"/>
</dbReference>
<dbReference type="FunFam" id="3.40.120.10:FF:000022">
    <property type="entry name" value="phosphomannomutase/phosphoglucomutase isoform X1"/>
    <property type="match status" value="1"/>
</dbReference>
<dbReference type="Gene3D" id="3.40.120.10">
    <property type="entry name" value="Alpha-D-Glucose-1,6-Bisphosphate, subunit A, domain 3"/>
    <property type="match status" value="3"/>
</dbReference>
<dbReference type="FunFam" id="3.40.120.10:FF:000014">
    <property type="entry name" value="Phosphomannomutase/phosphoglucomutase isoform B"/>
    <property type="match status" value="1"/>
</dbReference>
<dbReference type="InterPro" id="IPR005845">
    <property type="entry name" value="A-D-PHexomutase_a/b/a-II"/>
</dbReference>